<gene>
    <name evidence="4" type="ORF">C8E83_3776</name>
</gene>
<proteinExistence type="inferred from homology"/>
<dbReference type="SMART" id="SM00822">
    <property type="entry name" value="PKS_KR"/>
    <property type="match status" value="1"/>
</dbReference>
<reference evidence="4 5" key="1">
    <citation type="submission" date="2018-10" db="EMBL/GenBank/DDBJ databases">
        <title>Sequencing the genomes of 1000 actinobacteria strains.</title>
        <authorList>
            <person name="Klenk H.-P."/>
        </authorList>
    </citation>
    <scope>NUCLEOTIDE SEQUENCE [LARGE SCALE GENOMIC DNA]</scope>
    <source>
        <strain evidence="4 5">DSM 17894</strain>
    </source>
</reference>
<dbReference type="AlphaFoldDB" id="A0A495ILF8"/>
<dbReference type="InterPro" id="IPR057326">
    <property type="entry name" value="KR_dom"/>
</dbReference>
<evidence type="ECO:0000259" key="3">
    <source>
        <dbReference type="SMART" id="SM00822"/>
    </source>
</evidence>
<feature type="domain" description="Ketoreductase" evidence="3">
    <location>
        <begin position="8"/>
        <end position="191"/>
    </location>
</feature>
<comment type="similarity">
    <text evidence="1">Belongs to the short-chain dehydrogenases/reductases (SDR) family.</text>
</comment>
<dbReference type="PRINTS" id="PR00080">
    <property type="entry name" value="SDRFAMILY"/>
</dbReference>
<dbReference type="Pfam" id="PF13561">
    <property type="entry name" value="adh_short_C2"/>
    <property type="match status" value="1"/>
</dbReference>
<dbReference type="CDD" id="cd05233">
    <property type="entry name" value="SDR_c"/>
    <property type="match status" value="1"/>
</dbReference>
<evidence type="ECO:0000256" key="1">
    <source>
        <dbReference type="ARBA" id="ARBA00006484"/>
    </source>
</evidence>
<organism evidence="4 5">
    <name type="scientific">Frondihabitans australicus</name>
    <dbReference type="NCBI Taxonomy" id="386892"/>
    <lineage>
        <taxon>Bacteria</taxon>
        <taxon>Bacillati</taxon>
        <taxon>Actinomycetota</taxon>
        <taxon>Actinomycetes</taxon>
        <taxon>Micrococcales</taxon>
        <taxon>Microbacteriaceae</taxon>
        <taxon>Frondihabitans</taxon>
    </lineage>
</organism>
<protein>
    <submittedName>
        <fullName evidence="4">3-oxoacyl-[acyl-carrier protein] reductase</fullName>
    </submittedName>
</protein>
<dbReference type="Proteomes" id="UP000280008">
    <property type="component" value="Unassembled WGS sequence"/>
</dbReference>
<evidence type="ECO:0000313" key="4">
    <source>
        <dbReference type="EMBL" id="RKR76599.1"/>
    </source>
</evidence>
<dbReference type="PRINTS" id="PR00081">
    <property type="entry name" value="GDHRDH"/>
</dbReference>
<dbReference type="Gene3D" id="3.40.50.720">
    <property type="entry name" value="NAD(P)-binding Rossmann-like Domain"/>
    <property type="match status" value="1"/>
</dbReference>
<comment type="caution">
    <text evidence="4">The sequence shown here is derived from an EMBL/GenBank/DDBJ whole genome shotgun (WGS) entry which is preliminary data.</text>
</comment>
<dbReference type="FunFam" id="3.40.50.720:FF:000084">
    <property type="entry name" value="Short-chain dehydrogenase reductase"/>
    <property type="match status" value="1"/>
</dbReference>
<dbReference type="GO" id="GO:0016616">
    <property type="term" value="F:oxidoreductase activity, acting on the CH-OH group of donors, NAD or NADP as acceptor"/>
    <property type="evidence" value="ECO:0007669"/>
    <property type="project" value="TreeGrafter"/>
</dbReference>
<dbReference type="GO" id="GO:0030497">
    <property type="term" value="P:fatty acid elongation"/>
    <property type="evidence" value="ECO:0007669"/>
    <property type="project" value="TreeGrafter"/>
</dbReference>
<evidence type="ECO:0000313" key="5">
    <source>
        <dbReference type="Proteomes" id="UP000280008"/>
    </source>
</evidence>
<dbReference type="PROSITE" id="PS00061">
    <property type="entry name" value="ADH_SHORT"/>
    <property type="match status" value="1"/>
</dbReference>
<dbReference type="NCBIfam" id="NF005559">
    <property type="entry name" value="PRK07231.1"/>
    <property type="match status" value="1"/>
</dbReference>
<dbReference type="EMBL" id="RBKS01000001">
    <property type="protein sequence ID" value="RKR76599.1"/>
    <property type="molecule type" value="Genomic_DNA"/>
</dbReference>
<dbReference type="RefSeq" id="WP_121371555.1">
    <property type="nucleotide sequence ID" value="NZ_RBKS01000001.1"/>
</dbReference>
<sequence>MHIDLTDRVVVITGGGRGIGAGLVSRFAGEGARVVALDLAFGEEGTSGGAATGDGVPVGDRILRLDCDVSDPSSVASAVAAIDDRFGRIDVLVNNAGINVEGLIDDLDFARWQKCFDVNVGGVFLMSQAVAPIMKRQKSGRIINAASFAAIVPSIGSAAYAASKAAVVQLTRVLAGELGPWGVTVNAYAPGMIPTAMNGFAEMAPDAQGRLLDTLTLRRWETPDDVADLITYLASDQASYITGALIDVSGGKLATQIPSRAYDAARL</sequence>
<dbReference type="PANTHER" id="PTHR42760:SF40">
    <property type="entry name" value="3-OXOACYL-[ACYL-CARRIER-PROTEIN] REDUCTASE, CHLOROPLASTIC"/>
    <property type="match status" value="1"/>
</dbReference>
<dbReference type="SUPFAM" id="SSF51735">
    <property type="entry name" value="NAD(P)-binding Rossmann-fold domains"/>
    <property type="match status" value="1"/>
</dbReference>
<dbReference type="InterPro" id="IPR002347">
    <property type="entry name" value="SDR_fam"/>
</dbReference>
<evidence type="ECO:0000256" key="2">
    <source>
        <dbReference type="ARBA" id="ARBA00023002"/>
    </source>
</evidence>
<keyword evidence="2" id="KW-0560">Oxidoreductase</keyword>
<name>A0A495ILF8_9MICO</name>
<dbReference type="InterPro" id="IPR036291">
    <property type="entry name" value="NAD(P)-bd_dom_sf"/>
</dbReference>
<dbReference type="InterPro" id="IPR020904">
    <property type="entry name" value="Sc_DH/Rdtase_CS"/>
</dbReference>
<keyword evidence="5" id="KW-1185">Reference proteome</keyword>
<dbReference type="OrthoDB" id="286404at2"/>
<accession>A0A495ILF8</accession>
<dbReference type="PANTHER" id="PTHR42760">
    <property type="entry name" value="SHORT-CHAIN DEHYDROGENASES/REDUCTASES FAMILY MEMBER"/>
    <property type="match status" value="1"/>
</dbReference>